<proteinExistence type="inferred from homology"/>
<dbReference type="InterPro" id="IPR005119">
    <property type="entry name" value="LysR_subst-bd"/>
</dbReference>
<dbReference type="InterPro" id="IPR036388">
    <property type="entry name" value="WH-like_DNA-bd_sf"/>
</dbReference>
<dbReference type="Pfam" id="PF03466">
    <property type="entry name" value="LysR_substrate"/>
    <property type="match status" value="1"/>
</dbReference>
<organism evidence="6 7">
    <name type="scientific">Brevibacillus panacihumi</name>
    <dbReference type="NCBI Taxonomy" id="497735"/>
    <lineage>
        <taxon>Bacteria</taxon>
        <taxon>Bacillati</taxon>
        <taxon>Bacillota</taxon>
        <taxon>Bacilli</taxon>
        <taxon>Bacillales</taxon>
        <taxon>Paenibacillaceae</taxon>
        <taxon>Brevibacillus</taxon>
    </lineage>
</organism>
<evidence type="ECO:0000259" key="5">
    <source>
        <dbReference type="PROSITE" id="PS50931"/>
    </source>
</evidence>
<evidence type="ECO:0000313" key="7">
    <source>
        <dbReference type="Proteomes" id="UP000281915"/>
    </source>
</evidence>
<feature type="domain" description="HTH lysR-type" evidence="5">
    <location>
        <begin position="1"/>
        <end position="58"/>
    </location>
</feature>
<dbReference type="GO" id="GO:0003700">
    <property type="term" value="F:DNA-binding transcription factor activity"/>
    <property type="evidence" value="ECO:0007669"/>
    <property type="project" value="InterPro"/>
</dbReference>
<dbReference type="RefSeq" id="WP_122912403.1">
    <property type="nucleotide sequence ID" value="NZ_RHHT01000007.1"/>
</dbReference>
<dbReference type="PRINTS" id="PR00039">
    <property type="entry name" value="HTHLYSR"/>
</dbReference>
<dbReference type="PROSITE" id="PS50931">
    <property type="entry name" value="HTH_LYSR"/>
    <property type="match status" value="1"/>
</dbReference>
<dbReference type="Gene3D" id="1.10.10.10">
    <property type="entry name" value="Winged helix-like DNA-binding domain superfamily/Winged helix DNA-binding domain"/>
    <property type="match status" value="1"/>
</dbReference>
<comment type="caution">
    <text evidence="6">The sequence shown here is derived from an EMBL/GenBank/DDBJ whole genome shotgun (WGS) entry which is preliminary data.</text>
</comment>
<keyword evidence="3" id="KW-0238">DNA-binding</keyword>
<evidence type="ECO:0000313" key="6">
    <source>
        <dbReference type="EMBL" id="RNB83496.1"/>
    </source>
</evidence>
<dbReference type="CDD" id="cd05466">
    <property type="entry name" value="PBP2_LTTR_substrate"/>
    <property type="match status" value="1"/>
</dbReference>
<dbReference type="Gene3D" id="3.40.190.290">
    <property type="match status" value="1"/>
</dbReference>
<dbReference type="PANTHER" id="PTHR30126:SF78">
    <property type="entry name" value="HTH LYSR-TYPE DOMAIN-CONTAINING PROTEIN"/>
    <property type="match status" value="1"/>
</dbReference>
<dbReference type="Proteomes" id="UP000281915">
    <property type="component" value="Unassembled WGS sequence"/>
</dbReference>
<reference evidence="6 7" key="1">
    <citation type="submission" date="2018-10" db="EMBL/GenBank/DDBJ databases">
        <title>Phylogenomics of Brevibacillus.</title>
        <authorList>
            <person name="Dunlap C."/>
        </authorList>
    </citation>
    <scope>NUCLEOTIDE SEQUENCE [LARGE SCALE GENOMIC DNA]</scope>
    <source>
        <strain evidence="6 7">JCM 15085</strain>
    </source>
</reference>
<dbReference type="SUPFAM" id="SSF53850">
    <property type="entry name" value="Periplasmic binding protein-like II"/>
    <property type="match status" value="1"/>
</dbReference>
<dbReference type="AlphaFoldDB" id="A0A3M8D5Y9"/>
<dbReference type="SUPFAM" id="SSF46785">
    <property type="entry name" value="Winged helix' DNA-binding domain"/>
    <property type="match status" value="1"/>
</dbReference>
<dbReference type="Pfam" id="PF00126">
    <property type="entry name" value="HTH_1"/>
    <property type="match status" value="1"/>
</dbReference>
<evidence type="ECO:0000256" key="4">
    <source>
        <dbReference type="ARBA" id="ARBA00023163"/>
    </source>
</evidence>
<keyword evidence="2" id="KW-0805">Transcription regulation</keyword>
<dbReference type="InterPro" id="IPR036390">
    <property type="entry name" value="WH_DNA-bd_sf"/>
</dbReference>
<dbReference type="PANTHER" id="PTHR30126">
    <property type="entry name" value="HTH-TYPE TRANSCRIPTIONAL REGULATOR"/>
    <property type="match status" value="1"/>
</dbReference>
<dbReference type="InterPro" id="IPR000847">
    <property type="entry name" value="LysR_HTH_N"/>
</dbReference>
<gene>
    <name evidence="6" type="ORF">EDM58_05140</name>
</gene>
<evidence type="ECO:0000256" key="2">
    <source>
        <dbReference type="ARBA" id="ARBA00023015"/>
    </source>
</evidence>
<comment type="similarity">
    <text evidence="1">Belongs to the LysR transcriptional regulatory family.</text>
</comment>
<sequence>MNDQDWSLLEAIYDEKNLTRAAEKLYISQPALTYRIQQIEQEFGVKVIYRSNKKISFTPEGEYLVKYAKRMLLERRKTKDAVLSMSKHVQGSLRIGCSSNFALYKLPSLIKQFLVLYPKVEVNVNTGWSSEVMKLLQNEDVHVGIVTGDYKWLEKKSVITEEPLCIISKQPIDLDDLPKLPRINYVPAKSRFNPTNPLISKIIDNWWLERFDGPPLIIMNVDKVETCKEMVFNGLGYSIIPRGALVDRDRDAFYSIDLHYTNGEALMRRTWMLYRESSLGLSAVDRFVHYVQTQYEKKIE</sequence>
<dbReference type="GO" id="GO:0000976">
    <property type="term" value="F:transcription cis-regulatory region binding"/>
    <property type="evidence" value="ECO:0007669"/>
    <property type="project" value="TreeGrafter"/>
</dbReference>
<keyword evidence="4" id="KW-0804">Transcription</keyword>
<protein>
    <submittedName>
        <fullName evidence="6">LysR family transcriptional regulator</fullName>
    </submittedName>
</protein>
<accession>A0A3M8D5Y9</accession>
<dbReference type="EMBL" id="RHHT01000007">
    <property type="protein sequence ID" value="RNB83496.1"/>
    <property type="molecule type" value="Genomic_DNA"/>
</dbReference>
<evidence type="ECO:0000256" key="1">
    <source>
        <dbReference type="ARBA" id="ARBA00009437"/>
    </source>
</evidence>
<name>A0A3M8D5Y9_9BACL</name>
<evidence type="ECO:0000256" key="3">
    <source>
        <dbReference type="ARBA" id="ARBA00023125"/>
    </source>
</evidence>